<accession>A0A9Q9FE39</accession>
<evidence type="ECO:0000313" key="1">
    <source>
        <dbReference type="EMBL" id="UUF07948.1"/>
    </source>
</evidence>
<dbReference type="EMBL" id="CP071250">
    <property type="protein sequence ID" value="UUF07948.1"/>
    <property type="molecule type" value="Genomic_DNA"/>
</dbReference>
<gene>
    <name evidence="1" type="ORF">J0J70_10040</name>
</gene>
<dbReference type="SUPFAM" id="SSF51182">
    <property type="entry name" value="RmlC-like cupins"/>
    <property type="match status" value="1"/>
</dbReference>
<organism evidence="1 2">
    <name type="scientific">Turicibacter bilis</name>
    <dbReference type="NCBI Taxonomy" id="2735723"/>
    <lineage>
        <taxon>Bacteria</taxon>
        <taxon>Bacillati</taxon>
        <taxon>Bacillota</taxon>
        <taxon>Erysipelotrichia</taxon>
        <taxon>Erysipelotrichales</taxon>
        <taxon>Turicibacteraceae</taxon>
        <taxon>Turicibacter</taxon>
    </lineage>
</organism>
<protein>
    <submittedName>
        <fullName evidence="1">Cupin domain-containing protein</fullName>
    </submittedName>
</protein>
<dbReference type="Proteomes" id="UP001058072">
    <property type="component" value="Chromosome"/>
</dbReference>
<dbReference type="AlphaFoldDB" id="A0A9Q9FE39"/>
<dbReference type="InterPro" id="IPR014710">
    <property type="entry name" value="RmlC-like_jellyroll"/>
</dbReference>
<evidence type="ECO:0000313" key="2">
    <source>
        <dbReference type="Proteomes" id="UP001058072"/>
    </source>
</evidence>
<dbReference type="InterPro" id="IPR011051">
    <property type="entry name" value="RmlC_Cupin_sf"/>
</dbReference>
<proteinExistence type="predicted"/>
<dbReference type="RefSeq" id="WP_212724617.1">
    <property type="nucleotide sequence ID" value="NZ_CP071250.1"/>
</dbReference>
<name>A0A9Q9FE39_9FIRM</name>
<dbReference type="Gene3D" id="2.60.120.10">
    <property type="entry name" value="Jelly Rolls"/>
    <property type="match status" value="1"/>
</dbReference>
<sequence length="109" mass="12339">MQNQTQVVNLNFLNDRKEIVTSNEKYKCVYFNFEVGDGLAKHRHDGYATVLVLKGAVKMTFETENVPLADENIFELSENMMLSFDARVVHDLVAQAASQVLVTISERLS</sequence>
<reference evidence="1" key="1">
    <citation type="submission" date="2021-03" db="EMBL/GenBank/DDBJ databases">
        <title>Comparative Genomics and Metabolomics in the genus Turicibacter.</title>
        <authorList>
            <person name="Maki J."/>
            <person name="Looft T."/>
        </authorList>
    </citation>
    <scope>NUCLEOTIDE SEQUENCE</scope>
    <source>
        <strain evidence="1">ISU324</strain>
    </source>
</reference>